<sequence>MYWDPNWALFLSYLPVHLFLSPPFFSINTFSFVFV</sequence>
<protein>
    <submittedName>
        <fullName evidence="2">Uncharacterized protein</fullName>
    </submittedName>
</protein>
<keyword evidence="1" id="KW-1133">Transmembrane helix</keyword>
<accession>A0A0A8ZCN3</accession>
<reference evidence="2" key="2">
    <citation type="journal article" date="2015" name="Data Brief">
        <title>Shoot transcriptome of the giant reed, Arundo donax.</title>
        <authorList>
            <person name="Barrero R.A."/>
            <person name="Guerrero F.D."/>
            <person name="Moolhuijzen P."/>
            <person name="Goolsby J.A."/>
            <person name="Tidwell J."/>
            <person name="Bellgard S.E."/>
            <person name="Bellgard M.I."/>
        </authorList>
    </citation>
    <scope>NUCLEOTIDE SEQUENCE</scope>
    <source>
        <tissue evidence="2">Shoot tissue taken approximately 20 cm above the soil surface</tissue>
    </source>
</reference>
<keyword evidence="1" id="KW-0472">Membrane</keyword>
<keyword evidence="1" id="KW-0812">Transmembrane</keyword>
<evidence type="ECO:0000256" key="1">
    <source>
        <dbReference type="SAM" id="Phobius"/>
    </source>
</evidence>
<feature type="transmembrane region" description="Helical" evidence="1">
    <location>
        <begin position="12"/>
        <end position="34"/>
    </location>
</feature>
<evidence type="ECO:0000313" key="2">
    <source>
        <dbReference type="EMBL" id="JAD34510.1"/>
    </source>
</evidence>
<dbReference type="EMBL" id="GBRH01263385">
    <property type="protein sequence ID" value="JAD34510.1"/>
    <property type="molecule type" value="Transcribed_RNA"/>
</dbReference>
<organism evidence="2">
    <name type="scientific">Arundo donax</name>
    <name type="common">Giant reed</name>
    <name type="synonym">Donax arundinaceus</name>
    <dbReference type="NCBI Taxonomy" id="35708"/>
    <lineage>
        <taxon>Eukaryota</taxon>
        <taxon>Viridiplantae</taxon>
        <taxon>Streptophyta</taxon>
        <taxon>Embryophyta</taxon>
        <taxon>Tracheophyta</taxon>
        <taxon>Spermatophyta</taxon>
        <taxon>Magnoliopsida</taxon>
        <taxon>Liliopsida</taxon>
        <taxon>Poales</taxon>
        <taxon>Poaceae</taxon>
        <taxon>PACMAD clade</taxon>
        <taxon>Arundinoideae</taxon>
        <taxon>Arundineae</taxon>
        <taxon>Arundo</taxon>
    </lineage>
</organism>
<proteinExistence type="predicted"/>
<reference evidence="2" key="1">
    <citation type="submission" date="2014-09" db="EMBL/GenBank/DDBJ databases">
        <authorList>
            <person name="Magalhaes I.L.F."/>
            <person name="Oliveira U."/>
            <person name="Santos F.R."/>
            <person name="Vidigal T.H.D.A."/>
            <person name="Brescovit A.D."/>
            <person name="Santos A.J."/>
        </authorList>
    </citation>
    <scope>NUCLEOTIDE SEQUENCE</scope>
    <source>
        <tissue evidence="2">Shoot tissue taken approximately 20 cm above the soil surface</tissue>
    </source>
</reference>
<dbReference type="AlphaFoldDB" id="A0A0A8ZCN3"/>
<name>A0A0A8ZCN3_ARUDO</name>